<dbReference type="EMBL" id="LN609528">
    <property type="protein sequence ID" value="CEF62853.1"/>
    <property type="molecule type" value="Genomic_DNA"/>
</dbReference>
<reference evidence="3" key="2">
    <citation type="submission" date="2020-12" db="UniProtKB">
        <authorList>
            <consortium name="WormBaseParasite"/>
        </authorList>
    </citation>
    <scope>IDENTIFICATION</scope>
</reference>
<dbReference type="AlphaFoldDB" id="A0A090MVE2"/>
<dbReference type="WormBase" id="SRAE_1000112000">
    <property type="protein sequence ID" value="SRP04392"/>
    <property type="gene ID" value="WBGene00257723"/>
</dbReference>
<sequence>MSDKDEQIEKCQKLCKALYILKEKSDILSYKCNRSYSKNYGENLDLIIEFEIPNELSIDFDIPSFINKTSKNSNLSIYNGNTSTDKSKSTMTDSSYYSSTMCTSLKSPLVSFTIYNGPKCKENYKYQALDTYIIPSEDENVEIDIYLKSFRYDKIKKGILEKITIEINPYKITLKDIIRILLPNKKITNVIHDGVSFIRKDFDYLKGFKEERWILCCVYQLDMPIAKIYGLTIKKDFKMSFIINDVLRF</sequence>
<evidence type="ECO:0000313" key="2">
    <source>
        <dbReference type="Proteomes" id="UP000035682"/>
    </source>
</evidence>
<protein>
    <submittedName>
        <fullName evidence="1 3">Uncharacterized protein</fullName>
    </submittedName>
</protein>
<evidence type="ECO:0000313" key="3">
    <source>
        <dbReference type="WBParaSite" id="SRAE_1000112000.1"/>
    </source>
</evidence>
<dbReference type="STRING" id="34506.A0A090MVE2"/>
<name>A0A090MVE2_STRRB</name>
<dbReference type="Proteomes" id="UP000035682">
    <property type="component" value="Unplaced"/>
</dbReference>
<reference evidence="1 2" key="1">
    <citation type="submission" date="2014-09" db="EMBL/GenBank/DDBJ databases">
        <authorList>
            <person name="Martin A.A."/>
        </authorList>
    </citation>
    <scope>NUCLEOTIDE SEQUENCE</scope>
    <source>
        <strain evidence="2">ED321</strain>
        <strain evidence="1">ED321 Heterogonic</strain>
    </source>
</reference>
<accession>A0A090MVE2</accession>
<dbReference type="RefSeq" id="XP_024502055.1">
    <property type="nucleotide sequence ID" value="XM_024648037.1"/>
</dbReference>
<gene>
    <name evidence="1 3 4" type="ORF">SRAE_1000112000</name>
</gene>
<proteinExistence type="predicted"/>
<dbReference type="WBParaSite" id="SRAE_1000112000.1">
    <property type="protein sequence ID" value="SRAE_1000112000.1"/>
    <property type="gene ID" value="WBGene00257723"/>
</dbReference>
<evidence type="ECO:0000313" key="4">
    <source>
        <dbReference type="WormBase" id="SRAE_1000112000"/>
    </source>
</evidence>
<keyword evidence="2" id="KW-1185">Reference proteome</keyword>
<organism evidence="1">
    <name type="scientific">Strongyloides ratti</name>
    <name type="common">Parasitic roundworm</name>
    <dbReference type="NCBI Taxonomy" id="34506"/>
    <lineage>
        <taxon>Eukaryota</taxon>
        <taxon>Metazoa</taxon>
        <taxon>Ecdysozoa</taxon>
        <taxon>Nematoda</taxon>
        <taxon>Chromadorea</taxon>
        <taxon>Rhabditida</taxon>
        <taxon>Tylenchina</taxon>
        <taxon>Panagrolaimomorpha</taxon>
        <taxon>Strongyloidoidea</taxon>
        <taxon>Strongyloididae</taxon>
        <taxon>Strongyloides</taxon>
    </lineage>
</organism>
<dbReference type="GeneID" id="36375218"/>
<evidence type="ECO:0000313" key="1">
    <source>
        <dbReference type="EMBL" id="CEF62853.1"/>
    </source>
</evidence>
<dbReference type="CTD" id="36375218"/>